<reference evidence="1 2" key="1">
    <citation type="submission" date="2024-01" db="EMBL/GenBank/DDBJ databases">
        <title>The genomes of 5 underutilized Papilionoideae crops provide insights into root nodulation and disease resistanc.</title>
        <authorList>
            <person name="Jiang F."/>
        </authorList>
    </citation>
    <scope>NUCLEOTIDE SEQUENCE [LARGE SCALE GENOMIC DNA]</scope>
    <source>
        <strain evidence="1">JINMINGXINNONG_FW02</strain>
        <tissue evidence="1">Leaves</tissue>
    </source>
</reference>
<keyword evidence="2" id="KW-1185">Reference proteome</keyword>
<sequence>MNSGSSRASTLVISALEGHVFSRILSFLLSPREFTSKAKVIPSGDYTLREFGLEEFYSNKVKVVSHDTSLLISRVLDGRSSRKLKLTLTSDQVSTTRRFRRKRRKGVAIEYNQVQQSRREEFICNSRSSIGRKRINEFPYLGSRDRTSSNRDPCSRLGSIFNSQSISTERRKVMQAGVHLQLLVGAVGMERKMNSSVGLGRRWRHRWGSLELLGSKTARECIQSIQDHQHFLDLDLKAGTLGRLSAFSLPTRDPVHPLKRIGSLVSVGGHLTPSSIDNVTLGFGRVNPF</sequence>
<dbReference type="Proteomes" id="UP001374584">
    <property type="component" value="Unassembled WGS sequence"/>
</dbReference>
<protein>
    <submittedName>
        <fullName evidence="1">Uncharacterized protein</fullName>
    </submittedName>
</protein>
<evidence type="ECO:0000313" key="2">
    <source>
        <dbReference type="Proteomes" id="UP001374584"/>
    </source>
</evidence>
<dbReference type="EMBL" id="JAYMYR010000104">
    <property type="protein sequence ID" value="KAK7325836.1"/>
    <property type="molecule type" value="Genomic_DNA"/>
</dbReference>
<proteinExistence type="predicted"/>
<evidence type="ECO:0000313" key="1">
    <source>
        <dbReference type="EMBL" id="KAK7325836.1"/>
    </source>
</evidence>
<accession>A0AAN9Q884</accession>
<dbReference type="AlphaFoldDB" id="A0AAN9Q884"/>
<comment type="caution">
    <text evidence="1">The sequence shown here is derived from an EMBL/GenBank/DDBJ whole genome shotgun (WGS) entry which is preliminary data.</text>
</comment>
<name>A0AAN9Q884_PHACN</name>
<gene>
    <name evidence="1" type="ORF">VNO80_33883</name>
</gene>
<organism evidence="1 2">
    <name type="scientific">Phaseolus coccineus</name>
    <name type="common">Scarlet runner bean</name>
    <name type="synonym">Phaseolus multiflorus</name>
    <dbReference type="NCBI Taxonomy" id="3886"/>
    <lineage>
        <taxon>Eukaryota</taxon>
        <taxon>Viridiplantae</taxon>
        <taxon>Streptophyta</taxon>
        <taxon>Embryophyta</taxon>
        <taxon>Tracheophyta</taxon>
        <taxon>Spermatophyta</taxon>
        <taxon>Magnoliopsida</taxon>
        <taxon>eudicotyledons</taxon>
        <taxon>Gunneridae</taxon>
        <taxon>Pentapetalae</taxon>
        <taxon>rosids</taxon>
        <taxon>fabids</taxon>
        <taxon>Fabales</taxon>
        <taxon>Fabaceae</taxon>
        <taxon>Papilionoideae</taxon>
        <taxon>50 kb inversion clade</taxon>
        <taxon>NPAAA clade</taxon>
        <taxon>indigoferoid/millettioid clade</taxon>
        <taxon>Phaseoleae</taxon>
        <taxon>Phaseolus</taxon>
    </lineage>
</organism>